<dbReference type="CDD" id="cd06170">
    <property type="entry name" value="LuxR_C_like"/>
    <property type="match status" value="1"/>
</dbReference>
<dbReference type="AlphaFoldDB" id="A0A543FYB6"/>
<sequence length="360" mass="39485">MPPGVADTPPQDVRFCRSADGTRLAYAVHGAGPPLLLASCWLSHLEFDWQSPVWRHFLLDLGRFATVIRYDERGYGLSDWDVSDHGLDARIADLEAIADAAGLERFALLGMSQGGPVAISYATRHPTRLTRLVLYGTHPGQLCRDPESVELEQTFQQMIKVGFGRKDSTFRRVFTSLMIPGATEEQAGWLDDLQPMATCTENAVRSRAARVQVDVADLLPGVSVPTLVVHARGDRMVDFARGRELAARIPGARLVMLDSDNHITLADEQAWPVFVAELAAFMAGDRIAARTSDSMLRSLTDRELDVLHLVGRGADNQQVAQQLSLSVRTVERHLTSVYAKLGLTGRAARAAAVARLLTHD</sequence>
<feature type="domain" description="HTH luxR-type" evidence="1">
    <location>
        <begin position="292"/>
        <end position="357"/>
    </location>
</feature>
<dbReference type="PRINTS" id="PR00038">
    <property type="entry name" value="HTHLUXR"/>
</dbReference>
<dbReference type="EMBL" id="VFPH01000002">
    <property type="protein sequence ID" value="TQM38817.1"/>
    <property type="molecule type" value="Genomic_DNA"/>
</dbReference>
<dbReference type="InterPro" id="IPR000792">
    <property type="entry name" value="Tscrpt_reg_LuxR_C"/>
</dbReference>
<dbReference type="SMART" id="SM00421">
    <property type="entry name" value="HTH_LUXR"/>
    <property type="match status" value="1"/>
</dbReference>
<dbReference type="GO" id="GO:0003824">
    <property type="term" value="F:catalytic activity"/>
    <property type="evidence" value="ECO:0007669"/>
    <property type="project" value="UniProtKB-ARBA"/>
</dbReference>
<dbReference type="PANTHER" id="PTHR43433:SF5">
    <property type="entry name" value="AB HYDROLASE-1 DOMAIN-CONTAINING PROTEIN"/>
    <property type="match status" value="1"/>
</dbReference>
<dbReference type="Proteomes" id="UP000319818">
    <property type="component" value="Unassembled WGS sequence"/>
</dbReference>
<protein>
    <submittedName>
        <fullName evidence="2">Pimeloyl-ACP methyl ester carboxylesterase</fullName>
    </submittedName>
</protein>
<dbReference type="OrthoDB" id="27092at2"/>
<comment type="caution">
    <text evidence="2">The sequence shown here is derived from an EMBL/GenBank/DDBJ whole genome shotgun (WGS) entry which is preliminary data.</text>
</comment>
<evidence type="ECO:0000313" key="3">
    <source>
        <dbReference type="Proteomes" id="UP000319818"/>
    </source>
</evidence>
<dbReference type="GO" id="GO:0003677">
    <property type="term" value="F:DNA binding"/>
    <property type="evidence" value="ECO:0007669"/>
    <property type="project" value="InterPro"/>
</dbReference>
<dbReference type="SUPFAM" id="SSF53474">
    <property type="entry name" value="alpha/beta-Hydrolases"/>
    <property type="match status" value="1"/>
</dbReference>
<dbReference type="InterPro" id="IPR050471">
    <property type="entry name" value="AB_hydrolase"/>
</dbReference>
<dbReference type="GO" id="GO:0006355">
    <property type="term" value="P:regulation of DNA-templated transcription"/>
    <property type="evidence" value="ECO:0007669"/>
    <property type="project" value="InterPro"/>
</dbReference>
<accession>A0A543FYB6</accession>
<dbReference type="PANTHER" id="PTHR43433">
    <property type="entry name" value="HYDROLASE, ALPHA/BETA FOLD FAMILY PROTEIN"/>
    <property type="match status" value="1"/>
</dbReference>
<keyword evidence="3" id="KW-1185">Reference proteome</keyword>
<reference evidence="2 3" key="1">
    <citation type="submission" date="2019-06" db="EMBL/GenBank/DDBJ databases">
        <title>Sequencing the genomes of 1000 actinobacteria strains.</title>
        <authorList>
            <person name="Klenk H.-P."/>
        </authorList>
    </citation>
    <scope>NUCLEOTIDE SEQUENCE [LARGE SCALE GENOMIC DNA]</scope>
    <source>
        <strain evidence="2 3">DSM 45511</strain>
    </source>
</reference>
<dbReference type="InterPro" id="IPR029058">
    <property type="entry name" value="AB_hydrolase_fold"/>
</dbReference>
<dbReference type="Pfam" id="PF00561">
    <property type="entry name" value="Abhydrolase_1"/>
    <property type="match status" value="1"/>
</dbReference>
<dbReference type="RefSeq" id="WP_142105439.1">
    <property type="nucleotide sequence ID" value="NZ_VFPH01000002.1"/>
</dbReference>
<gene>
    <name evidence="2" type="ORF">FB388_6061</name>
</gene>
<dbReference type="SUPFAM" id="SSF46894">
    <property type="entry name" value="C-terminal effector domain of the bipartite response regulators"/>
    <property type="match status" value="1"/>
</dbReference>
<name>A0A543FYB6_9PSEU</name>
<dbReference type="PROSITE" id="PS00622">
    <property type="entry name" value="HTH_LUXR_1"/>
    <property type="match status" value="1"/>
</dbReference>
<dbReference type="PROSITE" id="PS50043">
    <property type="entry name" value="HTH_LUXR_2"/>
    <property type="match status" value="1"/>
</dbReference>
<dbReference type="InterPro" id="IPR016032">
    <property type="entry name" value="Sig_transdc_resp-reg_C-effctor"/>
</dbReference>
<dbReference type="InterPro" id="IPR000073">
    <property type="entry name" value="AB_hydrolase_1"/>
</dbReference>
<dbReference type="PRINTS" id="PR00111">
    <property type="entry name" value="ABHYDROLASE"/>
</dbReference>
<dbReference type="Gene3D" id="1.10.10.10">
    <property type="entry name" value="Winged helix-like DNA-binding domain superfamily/Winged helix DNA-binding domain"/>
    <property type="match status" value="1"/>
</dbReference>
<dbReference type="InterPro" id="IPR036388">
    <property type="entry name" value="WH-like_DNA-bd_sf"/>
</dbReference>
<proteinExistence type="predicted"/>
<dbReference type="Pfam" id="PF00196">
    <property type="entry name" value="GerE"/>
    <property type="match status" value="1"/>
</dbReference>
<evidence type="ECO:0000313" key="2">
    <source>
        <dbReference type="EMBL" id="TQM38817.1"/>
    </source>
</evidence>
<dbReference type="Gene3D" id="3.40.50.1820">
    <property type="entry name" value="alpha/beta hydrolase"/>
    <property type="match status" value="1"/>
</dbReference>
<evidence type="ECO:0000259" key="1">
    <source>
        <dbReference type="PROSITE" id="PS50043"/>
    </source>
</evidence>
<organism evidence="2 3">
    <name type="scientific">Pseudonocardia cypriaca</name>
    <dbReference type="NCBI Taxonomy" id="882449"/>
    <lineage>
        <taxon>Bacteria</taxon>
        <taxon>Bacillati</taxon>
        <taxon>Actinomycetota</taxon>
        <taxon>Actinomycetes</taxon>
        <taxon>Pseudonocardiales</taxon>
        <taxon>Pseudonocardiaceae</taxon>
        <taxon>Pseudonocardia</taxon>
    </lineage>
</organism>